<evidence type="ECO:0000256" key="1">
    <source>
        <dbReference type="ARBA" id="ARBA00010641"/>
    </source>
</evidence>
<sequence>MPADSSTTEIDNWLQRWQGGDREAEQRLIAALYPALKAIAQRSLRPLSHQLSLRATDLAHEAYLRIAGQRADWQGRAHFLGIAARVTRRVLIDLVRERQAEKRGAGLQIVSLNIDPEHDSDATADSSPIDWLQLEQALQQLEGRDPIAGRVVELRYFGGLNNDEVAVLLEISVATVVRHWKFARAWLHRRL</sequence>
<keyword evidence="7" id="KW-1185">Reference proteome</keyword>
<evidence type="ECO:0000256" key="4">
    <source>
        <dbReference type="ARBA" id="ARBA00023163"/>
    </source>
</evidence>
<dbReference type="EMBL" id="SNZH01000014">
    <property type="protein sequence ID" value="TDR40118.1"/>
    <property type="molecule type" value="Genomic_DNA"/>
</dbReference>
<keyword evidence="3" id="KW-0731">Sigma factor</keyword>
<dbReference type="InterPro" id="IPR036388">
    <property type="entry name" value="WH-like_DNA-bd_sf"/>
</dbReference>
<dbReference type="NCBIfam" id="TIGR02937">
    <property type="entry name" value="sigma70-ECF"/>
    <property type="match status" value="1"/>
</dbReference>
<feature type="domain" description="RNA polymerase sigma-70 ECF-like HTH" evidence="5">
    <location>
        <begin position="8"/>
        <end position="190"/>
    </location>
</feature>
<name>A0A4R6YQK1_9GAMM</name>
<dbReference type="InterPro" id="IPR014284">
    <property type="entry name" value="RNA_pol_sigma-70_dom"/>
</dbReference>
<dbReference type="PANTHER" id="PTHR43133:SF39">
    <property type="entry name" value="SIMILAR TO RNA POLYMERASE SIGMA-E FACTOR"/>
    <property type="match status" value="1"/>
</dbReference>
<dbReference type="SUPFAM" id="SSF88946">
    <property type="entry name" value="Sigma2 domain of RNA polymerase sigma factors"/>
    <property type="match status" value="1"/>
</dbReference>
<dbReference type="GO" id="GO:0016987">
    <property type="term" value="F:sigma factor activity"/>
    <property type="evidence" value="ECO:0007669"/>
    <property type="project" value="UniProtKB-KW"/>
</dbReference>
<gene>
    <name evidence="6" type="ORF">DFR29_114170</name>
</gene>
<dbReference type="Pfam" id="PF07638">
    <property type="entry name" value="Sigma70_ECF"/>
    <property type="match status" value="1"/>
</dbReference>
<dbReference type="SUPFAM" id="SSF88659">
    <property type="entry name" value="Sigma3 and sigma4 domains of RNA polymerase sigma factors"/>
    <property type="match status" value="1"/>
</dbReference>
<dbReference type="Gene3D" id="1.10.1740.10">
    <property type="match status" value="1"/>
</dbReference>
<dbReference type="AlphaFoldDB" id="A0A4R6YQK1"/>
<reference evidence="6 7" key="1">
    <citation type="submission" date="2019-03" db="EMBL/GenBank/DDBJ databases">
        <title>Genomic Encyclopedia of Type Strains, Phase IV (KMG-IV): sequencing the most valuable type-strain genomes for metagenomic binning, comparative biology and taxonomic classification.</title>
        <authorList>
            <person name="Goeker M."/>
        </authorList>
    </citation>
    <scope>NUCLEOTIDE SEQUENCE [LARGE SCALE GENOMIC DNA]</scope>
    <source>
        <strain evidence="6 7">DSM 21667</strain>
    </source>
</reference>
<evidence type="ECO:0000256" key="3">
    <source>
        <dbReference type="ARBA" id="ARBA00023082"/>
    </source>
</evidence>
<organism evidence="6 7">
    <name type="scientific">Tahibacter aquaticus</name>
    <dbReference type="NCBI Taxonomy" id="520092"/>
    <lineage>
        <taxon>Bacteria</taxon>
        <taxon>Pseudomonadati</taxon>
        <taxon>Pseudomonadota</taxon>
        <taxon>Gammaproteobacteria</taxon>
        <taxon>Lysobacterales</taxon>
        <taxon>Rhodanobacteraceae</taxon>
        <taxon>Tahibacter</taxon>
    </lineage>
</organism>
<comment type="similarity">
    <text evidence="1">Belongs to the sigma-70 factor family. ECF subfamily.</text>
</comment>
<dbReference type="PANTHER" id="PTHR43133">
    <property type="entry name" value="RNA POLYMERASE ECF-TYPE SIGMA FACTO"/>
    <property type="match status" value="1"/>
</dbReference>
<evidence type="ECO:0000256" key="2">
    <source>
        <dbReference type="ARBA" id="ARBA00023015"/>
    </source>
</evidence>
<evidence type="ECO:0000313" key="7">
    <source>
        <dbReference type="Proteomes" id="UP000295293"/>
    </source>
</evidence>
<dbReference type="NCBIfam" id="TIGR02999">
    <property type="entry name" value="Sig-70_X6"/>
    <property type="match status" value="1"/>
</dbReference>
<accession>A0A4R6YQK1</accession>
<dbReference type="Proteomes" id="UP000295293">
    <property type="component" value="Unassembled WGS sequence"/>
</dbReference>
<keyword evidence="2" id="KW-0805">Transcription regulation</keyword>
<protein>
    <submittedName>
        <fullName evidence="6">RNA polymerase sigma factor (TIGR02999 family)</fullName>
    </submittedName>
</protein>
<proteinExistence type="inferred from homology"/>
<comment type="caution">
    <text evidence="6">The sequence shown here is derived from an EMBL/GenBank/DDBJ whole genome shotgun (WGS) entry which is preliminary data.</text>
</comment>
<evidence type="ECO:0000313" key="6">
    <source>
        <dbReference type="EMBL" id="TDR40118.1"/>
    </source>
</evidence>
<evidence type="ECO:0000259" key="5">
    <source>
        <dbReference type="Pfam" id="PF07638"/>
    </source>
</evidence>
<keyword evidence="4" id="KW-0804">Transcription</keyword>
<dbReference type="GO" id="GO:0006352">
    <property type="term" value="P:DNA-templated transcription initiation"/>
    <property type="evidence" value="ECO:0007669"/>
    <property type="project" value="InterPro"/>
</dbReference>
<dbReference type="Gene3D" id="1.10.10.10">
    <property type="entry name" value="Winged helix-like DNA-binding domain superfamily/Winged helix DNA-binding domain"/>
    <property type="match status" value="1"/>
</dbReference>
<dbReference type="OrthoDB" id="6023540at2"/>
<dbReference type="InterPro" id="IPR013324">
    <property type="entry name" value="RNA_pol_sigma_r3/r4-like"/>
</dbReference>
<dbReference type="InterPro" id="IPR013325">
    <property type="entry name" value="RNA_pol_sigma_r2"/>
</dbReference>
<dbReference type="RefSeq" id="WP_133820605.1">
    <property type="nucleotide sequence ID" value="NZ_SNZH01000014.1"/>
</dbReference>
<dbReference type="InterPro" id="IPR053812">
    <property type="entry name" value="HTH_Sigma70_ECF-like"/>
</dbReference>
<dbReference type="InterPro" id="IPR039425">
    <property type="entry name" value="RNA_pol_sigma-70-like"/>
</dbReference>
<dbReference type="InterPro" id="IPR011517">
    <property type="entry name" value="RNA_pol_sigma70_ECF-like"/>
</dbReference>